<dbReference type="AlphaFoldDB" id="A0A2Y9DWB0"/>
<dbReference type="PANTHER" id="PTHR11394">
    <property type="entry name" value="TASTE RECEPTOR TYPE 2"/>
    <property type="match status" value="1"/>
</dbReference>
<keyword evidence="4" id="KW-0716">Sensory transduction</keyword>
<evidence type="ECO:0000256" key="11">
    <source>
        <dbReference type="ARBA" id="ARBA00023224"/>
    </source>
</evidence>
<proteinExistence type="inferred from homology"/>
<keyword evidence="3" id="KW-0919">Taste</keyword>
<keyword evidence="6 16" id="KW-1133">Transmembrane helix</keyword>
<dbReference type="CDD" id="cd15020">
    <property type="entry name" value="7tm_TAS2R3"/>
    <property type="match status" value="1"/>
</dbReference>
<evidence type="ECO:0000256" key="1">
    <source>
        <dbReference type="ARBA" id="ARBA00004141"/>
    </source>
</evidence>
<organism evidence="17 18">
    <name type="scientific">Trichechus manatus latirostris</name>
    <name type="common">Florida manatee</name>
    <dbReference type="NCBI Taxonomy" id="127582"/>
    <lineage>
        <taxon>Eukaryota</taxon>
        <taxon>Metazoa</taxon>
        <taxon>Chordata</taxon>
        <taxon>Craniata</taxon>
        <taxon>Vertebrata</taxon>
        <taxon>Euteleostomi</taxon>
        <taxon>Mammalia</taxon>
        <taxon>Eutheria</taxon>
        <taxon>Afrotheria</taxon>
        <taxon>Sirenia</taxon>
        <taxon>Trichechidae</taxon>
        <taxon>Trichechus</taxon>
    </lineage>
</organism>
<comment type="similarity">
    <text evidence="2 14">Belongs to the G-protein coupled receptor T2R family.</text>
</comment>
<dbReference type="STRING" id="127582.A0A2Y9DWB0"/>
<evidence type="ECO:0000313" key="17">
    <source>
        <dbReference type="Proteomes" id="UP000248480"/>
    </source>
</evidence>
<feature type="transmembrane region" description="Helical" evidence="16">
    <location>
        <begin position="130"/>
        <end position="155"/>
    </location>
</feature>
<evidence type="ECO:0000256" key="10">
    <source>
        <dbReference type="ARBA" id="ARBA00023180"/>
    </source>
</evidence>
<dbReference type="RefSeq" id="XP_004382500.1">
    <property type="nucleotide sequence ID" value="XM_004382443.2"/>
</dbReference>
<keyword evidence="17" id="KW-1185">Reference proteome</keyword>
<evidence type="ECO:0000256" key="12">
    <source>
        <dbReference type="ARBA" id="ARBA00025304"/>
    </source>
</evidence>
<feature type="transmembrane region" description="Helical" evidence="16">
    <location>
        <begin position="167"/>
        <end position="192"/>
    </location>
</feature>
<accession>A0A2Y9DWB0</accession>
<feature type="transmembrane region" description="Helical" evidence="16">
    <location>
        <begin position="262"/>
        <end position="287"/>
    </location>
</feature>
<keyword evidence="10" id="KW-0325">Glycoprotein</keyword>
<feature type="transmembrane region" description="Helical" evidence="16">
    <location>
        <begin position="354"/>
        <end position="372"/>
    </location>
</feature>
<feature type="transmembrane region" description="Helical" evidence="16">
    <location>
        <begin position="317"/>
        <end position="342"/>
    </location>
</feature>
<evidence type="ECO:0000256" key="8">
    <source>
        <dbReference type="ARBA" id="ARBA00023136"/>
    </source>
</evidence>
<dbReference type="KEGG" id="tmu:101352131"/>
<dbReference type="GeneID" id="101352131"/>
<dbReference type="OrthoDB" id="8876749at2759"/>
<comment type="function">
    <text evidence="12">Gustducin-coupled receptor implicated in the perception of bitter compounds in the oral cavity and the gastrointestinal tract. Signals through PLCB2 and the calcium-regulated cation channel TRPM5.</text>
</comment>
<evidence type="ECO:0000256" key="15">
    <source>
        <dbReference type="SAM" id="MobiDB-lite"/>
    </source>
</evidence>
<feature type="compositionally biased region" description="Low complexity" evidence="15">
    <location>
        <begin position="49"/>
        <end position="61"/>
    </location>
</feature>
<dbReference type="FunCoup" id="A0A2Y9DWB0">
    <property type="interactions" value="217"/>
</dbReference>
<feature type="region of interest" description="Disordered" evidence="15">
    <location>
        <begin position="42"/>
        <end position="70"/>
    </location>
</feature>
<dbReference type="InterPro" id="IPR007960">
    <property type="entry name" value="TAS2R"/>
</dbReference>
<dbReference type="Gene3D" id="1.20.1070.10">
    <property type="entry name" value="Rhodopsin 7-helix transmembrane proteins"/>
    <property type="match status" value="1"/>
</dbReference>
<dbReference type="InParanoid" id="A0A2Y9DWB0"/>
<name>A0A2Y9DWB0_TRIMA</name>
<keyword evidence="5 16" id="KW-0812">Transmembrane</keyword>
<comment type="subcellular location">
    <subcellularLocation>
        <location evidence="1">Membrane</location>
        <topology evidence="1">Multi-pass membrane protein</topology>
    </subcellularLocation>
</comment>
<dbReference type="Proteomes" id="UP000248480">
    <property type="component" value="Unplaced"/>
</dbReference>
<reference evidence="18" key="1">
    <citation type="submission" date="2025-08" db="UniProtKB">
        <authorList>
            <consortium name="RefSeq"/>
        </authorList>
    </citation>
    <scope>IDENTIFICATION</scope>
</reference>
<gene>
    <name evidence="18" type="primary">TAS2R3</name>
</gene>
<dbReference type="Pfam" id="PF05296">
    <property type="entry name" value="TAS2R"/>
    <property type="match status" value="1"/>
</dbReference>
<feature type="region of interest" description="Disordered" evidence="15">
    <location>
        <begin position="386"/>
        <end position="419"/>
    </location>
</feature>
<evidence type="ECO:0000256" key="2">
    <source>
        <dbReference type="ARBA" id="ARBA00007376"/>
    </source>
</evidence>
<protein>
    <recommendedName>
        <fullName evidence="13">Taste receptor type 2 member 3</fullName>
    </recommendedName>
</protein>
<dbReference type="GO" id="GO:0016020">
    <property type="term" value="C:membrane"/>
    <property type="evidence" value="ECO:0007669"/>
    <property type="project" value="UniProtKB-SubCell"/>
</dbReference>
<dbReference type="SUPFAM" id="SSF81321">
    <property type="entry name" value="Family A G protein-coupled receptor-like"/>
    <property type="match status" value="1"/>
</dbReference>
<evidence type="ECO:0000313" key="18">
    <source>
        <dbReference type="RefSeq" id="XP_004382500.1"/>
    </source>
</evidence>
<dbReference type="GO" id="GO:0033038">
    <property type="term" value="F:bitter taste receptor activity"/>
    <property type="evidence" value="ECO:0007669"/>
    <property type="project" value="InterPro"/>
</dbReference>
<evidence type="ECO:0000256" key="16">
    <source>
        <dbReference type="SAM" id="Phobius"/>
    </source>
</evidence>
<evidence type="ECO:0000256" key="13">
    <source>
        <dbReference type="ARBA" id="ARBA00039714"/>
    </source>
</evidence>
<keyword evidence="9 18" id="KW-0675">Receptor</keyword>
<dbReference type="CTD" id="50831"/>
<keyword evidence="8 16" id="KW-0472">Membrane</keyword>
<sequence>MALHAHWPSHAHWPCTLTGPRTRTGPPRSQALARALALHAHRPSHAPWPSTLTGPRTRPGPLTRPGPPRSTSLTAFEQHSLQTCWGLTQYVFPVLSTAPFSLGLLANGFIGLVNGGSWFKSKRIPLSDFIVTSLALSRTVLLWLLLADGVLLVFFPKKHDSGVLMQVIDLFWVFTNHLSVWLATCLGVLYYLKVASFSHPTFLWLKWRVSRVVMWMLLGALLMSCSSTVSLICAFKAYAVFSRISDMGNKMEHARQKRKYKLIHVLGTLWNPPPLVVSLTSYFLLILSLGRHTRQMQATGASSRDPSTKAHKRAIKIILSFLFLFLLYFLVCLITSSSYFLLETKMATMTGVRIMLYLAGHSFILILGSTKLKQAFVELLGCKSGPLKPGSRGDPSSHRAQRARREPRSPSQAAAAGLL</sequence>
<feature type="transmembrane region" description="Helical" evidence="16">
    <location>
        <begin position="90"/>
        <end position="110"/>
    </location>
</feature>
<evidence type="ECO:0000256" key="7">
    <source>
        <dbReference type="ARBA" id="ARBA00023040"/>
    </source>
</evidence>
<dbReference type="PANTHER" id="PTHR11394:SF49">
    <property type="entry name" value="TASTE RECEPTOR TYPE 2 MEMBER 3"/>
    <property type="match status" value="1"/>
</dbReference>
<feature type="transmembrane region" description="Helical" evidence="16">
    <location>
        <begin position="212"/>
        <end position="241"/>
    </location>
</feature>
<evidence type="ECO:0000256" key="14">
    <source>
        <dbReference type="RuleBase" id="RU004423"/>
    </source>
</evidence>
<evidence type="ECO:0000256" key="9">
    <source>
        <dbReference type="ARBA" id="ARBA00023170"/>
    </source>
</evidence>
<evidence type="ECO:0000256" key="3">
    <source>
        <dbReference type="ARBA" id="ARBA00022480"/>
    </source>
</evidence>
<keyword evidence="7" id="KW-0297">G-protein coupled receptor</keyword>
<evidence type="ECO:0000256" key="5">
    <source>
        <dbReference type="ARBA" id="ARBA00022692"/>
    </source>
</evidence>
<evidence type="ECO:0000256" key="4">
    <source>
        <dbReference type="ARBA" id="ARBA00022606"/>
    </source>
</evidence>
<evidence type="ECO:0000256" key="6">
    <source>
        <dbReference type="ARBA" id="ARBA00022989"/>
    </source>
</evidence>
<dbReference type="FunFam" id="1.20.1070.10:FF:000042">
    <property type="entry name" value="Taste receptor type 2 member 7"/>
    <property type="match status" value="1"/>
</dbReference>
<dbReference type="GO" id="GO:0004930">
    <property type="term" value="F:G protein-coupled receptor activity"/>
    <property type="evidence" value="ECO:0007669"/>
    <property type="project" value="UniProtKB-KW"/>
</dbReference>
<keyword evidence="11" id="KW-0807">Transducer</keyword>